<protein>
    <recommendedName>
        <fullName evidence="3">DUF3168 domain-containing protein</fullName>
    </recommendedName>
</protein>
<accession>A0A7W6K0Q0</accession>
<dbReference type="Proteomes" id="UP000584824">
    <property type="component" value="Unassembled WGS sequence"/>
</dbReference>
<organism evidence="1 2">
    <name type="scientific">Allorhizobium borbori</name>
    <dbReference type="NCBI Taxonomy" id="485907"/>
    <lineage>
        <taxon>Bacteria</taxon>
        <taxon>Pseudomonadati</taxon>
        <taxon>Pseudomonadota</taxon>
        <taxon>Alphaproteobacteria</taxon>
        <taxon>Hyphomicrobiales</taxon>
        <taxon>Rhizobiaceae</taxon>
        <taxon>Rhizobium/Agrobacterium group</taxon>
        <taxon>Allorhizobium</taxon>
    </lineage>
</organism>
<evidence type="ECO:0000313" key="2">
    <source>
        <dbReference type="Proteomes" id="UP000584824"/>
    </source>
</evidence>
<gene>
    <name evidence="1" type="ORF">GGQ66_001571</name>
</gene>
<proteinExistence type="predicted"/>
<dbReference type="Gene3D" id="3.30.2000.30">
    <property type="match status" value="1"/>
</dbReference>
<reference evidence="1 2" key="1">
    <citation type="submission" date="2020-08" db="EMBL/GenBank/DDBJ databases">
        <title>Genomic Encyclopedia of Type Strains, Phase IV (KMG-IV): sequencing the most valuable type-strain genomes for metagenomic binning, comparative biology and taxonomic classification.</title>
        <authorList>
            <person name="Goeker M."/>
        </authorList>
    </citation>
    <scope>NUCLEOTIDE SEQUENCE [LARGE SCALE GENOMIC DNA]</scope>
    <source>
        <strain evidence="1 2">DSM 26385</strain>
    </source>
</reference>
<comment type="caution">
    <text evidence="1">The sequence shown here is derived from an EMBL/GenBank/DDBJ whole genome shotgun (WGS) entry which is preliminary data.</text>
</comment>
<evidence type="ECO:0000313" key="1">
    <source>
        <dbReference type="EMBL" id="MBB4103016.1"/>
    </source>
</evidence>
<dbReference type="Pfam" id="PF11367">
    <property type="entry name" value="Tail_completion_gp17"/>
    <property type="match status" value="1"/>
</dbReference>
<sequence length="119" mass="13421">MATFRALDTAAEDRFYSKIPDNAAYPYGQVWEGYEVPIDEDCSDRTESTLQVDIWADAQAYIKAKETAKAIRDFLHENDAALTVDGHVVDRIRVETINYTAGPPHYRARLSIVVETQPA</sequence>
<evidence type="ECO:0008006" key="3">
    <source>
        <dbReference type="Google" id="ProtNLM"/>
    </source>
</evidence>
<dbReference type="InterPro" id="IPR053745">
    <property type="entry name" value="Viral_Tail_Comp_sf"/>
</dbReference>
<name>A0A7W6K0Q0_9HYPH</name>
<dbReference type="InterPro" id="IPR021508">
    <property type="entry name" value="Gp17-like"/>
</dbReference>
<dbReference type="EMBL" id="JACIDU010000005">
    <property type="protein sequence ID" value="MBB4103016.1"/>
    <property type="molecule type" value="Genomic_DNA"/>
</dbReference>
<keyword evidence="2" id="KW-1185">Reference proteome</keyword>
<dbReference type="AlphaFoldDB" id="A0A7W6K0Q0"/>